<dbReference type="Pfam" id="PF00378">
    <property type="entry name" value="ECH_1"/>
    <property type="match status" value="1"/>
</dbReference>
<evidence type="ECO:0000256" key="1">
    <source>
        <dbReference type="ARBA" id="ARBA00005254"/>
    </source>
</evidence>
<sequence>MLLLARPLLRPASSPSFRALSTSSPLVTVSDLGDGIRHVLLNNPAKHNSLSMPMFDAICTAASDLSEDRAVRAVVLSGAGKSFCTGLDVKGVASNPSNMSRLLRRGAGTAVTNVAQDVGYLWRTCPFPTIAAVHGKCFGGGLQIAMGCDLRFSSPGCEWSILEAKWGLIPDMSATVTFREHMRMDDLKELAMTGRVIGAEEARGKGLVTRVVEDPLEEAVKVAREIAARSPDSVALTKKLFQDAWVMGDKEALQLETDLQKSILPSKNQAIAVGKNFGVDVGFFQRSV</sequence>
<accession>A0ABQ6MPP4</accession>
<name>A0ABQ6MPP4_9STRA</name>
<dbReference type="EMBL" id="BRYB01001647">
    <property type="protein sequence ID" value="GMI30309.1"/>
    <property type="molecule type" value="Genomic_DNA"/>
</dbReference>
<comment type="similarity">
    <text evidence="1 2">Belongs to the enoyl-CoA hydratase/isomerase family.</text>
</comment>
<dbReference type="InterPro" id="IPR018376">
    <property type="entry name" value="Enoyl-CoA_hyd/isom_CS"/>
</dbReference>
<dbReference type="NCBIfam" id="NF005699">
    <property type="entry name" value="PRK07509.1"/>
    <property type="match status" value="1"/>
</dbReference>
<evidence type="ECO:0000256" key="2">
    <source>
        <dbReference type="RuleBase" id="RU003707"/>
    </source>
</evidence>
<dbReference type="CDD" id="cd06558">
    <property type="entry name" value="crotonase-like"/>
    <property type="match status" value="1"/>
</dbReference>
<comment type="caution">
    <text evidence="3">The sequence shown here is derived from an EMBL/GenBank/DDBJ whole genome shotgun (WGS) entry which is preliminary data.</text>
</comment>
<dbReference type="SUPFAM" id="SSF52096">
    <property type="entry name" value="ClpP/crotonase"/>
    <property type="match status" value="1"/>
</dbReference>
<dbReference type="InterPro" id="IPR029045">
    <property type="entry name" value="ClpP/crotonase-like_dom_sf"/>
</dbReference>
<dbReference type="PROSITE" id="PS00166">
    <property type="entry name" value="ENOYL_COA_HYDRATASE"/>
    <property type="match status" value="1"/>
</dbReference>
<dbReference type="Proteomes" id="UP001165060">
    <property type="component" value="Unassembled WGS sequence"/>
</dbReference>
<proteinExistence type="inferred from homology"/>
<protein>
    <submittedName>
        <fullName evidence="3">Uncharacterized protein</fullName>
    </submittedName>
</protein>
<keyword evidence="4" id="KW-1185">Reference proteome</keyword>
<evidence type="ECO:0000313" key="4">
    <source>
        <dbReference type="Proteomes" id="UP001165060"/>
    </source>
</evidence>
<dbReference type="PANTHER" id="PTHR43149:SF1">
    <property type="entry name" value="DELTA(3,5)-DELTA(2,4)-DIENOYL-COA ISOMERASE, MITOCHONDRIAL"/>
    <property type="match status" value="1"/>
</dbReference>
<dbReference type="InterPro" id="IPR001753">
    <property type="entry name" value="Enoyl-CoA_hydra/iso"/>
</dbReference>
<dbReference type="Gene3D" id="3.90.226.10">
    <property type="entry name" value="2-enoyl-CoA Hydratase, Chain A, domain 1"/>
    <property type="match status" value="1"/>
</dbReference>
<dbReference type="InterPro" id="IPR045002">
    <property type="entry name" value="Ech1-like"/>
</dbReference>
<organism evidence="3 4">
    <name type="scientific">Tetraparma gracilis</name>
    <dbReference type="NCBI Taxonomy" id="2962635"/>
    <lineage>
        <taxon>Eukaryota</taxon>
        <taxon>Sar</taxon>
        <taxon>Stramenopiles</taxon>
        <taxon>Ochrophyta</taxon>
        <taxon>Bolidophyceae</taxon>
        <taxon>Parmales</taxon>
        <taxon>Triparmaceae</taxon>
        <taxon>Tetraparma</taxon>
    </lineage>
</organism>
<dbReference type="PANTHER" id="PTHR43149">
    <property type="entry name" value="ENOYL-COA HYDRATASE"/>
    <property type="match status" value="1"/>
</dbReference>
<evidence type="ECO:0000313" key="3">
    <source>
        <dbReference type="EMBL" id="GMI30309.1"/>
    </source>
</evidence>
<gene>
    <name evidence="3" type="ORF">TeGR_g2319</name>
</gene>
<reference evidence="3 4" key="1">
    <citation type="journal article" date="2023" name="Commun. Biol.">
        <title>Genome analysis of Parmales, the sister group of diatoms, reveals the evolutionary specialization of diatoms from phago-mixotrophs to photoautotrophs.</title>
        <authorList>
            <person name="Ban H."/>
            <person name="Sato S."/>
            <person name="Yoshikawa S."/>
            <person name="Yamada K."/>
            <person name="Nakamura Y."/>
            <person name="Ichinomiya M."/>
            <person name="Sato N."/>
            <person name="Blanc-Mathieu R."/>
            <person name="Endo H."/>
            <person name="Kuwata A."/>
            <person name="Ogata H."/>
        </authorList>
    </citation>
    <scope>NUCLEOTIDE SEQUENCE [LARGE SCALE GENOMIC DNA]</scope>
</reference>